<evidence type="ECO:0000256" key="1">
    <source>
        <dbReference type="SAM" id="MobiDB-lite"/>
    </source>
</evidence>
<feature type="region of interest" description="Disordered" evidence="1">
    <location>
        <begin position="533"/>
        <end position="575"/>
    </location>
</feature>
<feature type="region of interest" description="Disordered" evidence="1">
    <location>
        <begin position="672"/>
        <end position="691"/>
    </location>
</feature>
<feature type="compositionally biased region" description="Polar residues" evidence="1">
    <location>
        <begin position="672"/>
        <end position="686"/>
    </location>
</feature>
<protein>
    <submittedName>
        <fullName evidence="2">Uncharacterized protein</fullName>
    </submittedName>
</protein>
<feature type="compositionally biased region" description="Basic residues" evidence="1">
    <location>
        <begin position="536"/>
        <end position="550"/>
    </location>
</feature>
<reference evidence="2" key="2">
    <citation type="submission" date="2022-06" db="UniProtKB">
        <authorList>
            <consortium name="EnsemblMetazoa"/>
        </authorList>
    </citation>
    <scope>IDENTIFICATION</scope>
</reference>
<name>A0A8R1WB82_ACYPI</name>
<dbReference type="AlphaFoldDB" id="A0A8R1WB82"/>
<dbReference type="RefSeq" id="XP_003245212.1">
    <property type="nucleotide sequence ID" value="XM_003245164.3"/>
</dbReference>
<proteinExistence type="predicted"/>
<dbReference type="EnsemblMetazoa" id="XM_003245164.4">
    <property type="protein sequence ID" value="XP_003245212.1"/>
    <property type="gene ID" value="LOC100575376"/>
</dbReference>
<feature type="region of interest" description="Disordered" evidence="1">
    <location>
        <begin position="499"/>
        <end position="518"/>
    </location>
</feature>
<feature type="compositionally biased region" description="Polar residues" evidence="1">
    <location>
        <begin position="708"/>
        <end position="721"/>
    </location>
</feature>
<sequence length="751" mass="85491">MSNERRSVRNNALTEFSYGTNENQHTGVYLNNEYLDGISIMVSPNNSERNSETINDNTEVVHTLSQLNQPQQNSATTPRPLIHTDGSNETPLSLNVECNEPVVKSYYGNNMDNVVNIPNIRIKRPSNHGNQNRPYLSTSLQHNMMPAEQSESGMFSPYRIGNGSPSTSSASRPPDQNQYCHNNNNVLRVQEYPSSPYRCESVIKYCKPTENQFETVNTPICDPRLINRDENTYMLDNFEELKPIIYTNKDEDLRIVNMKFKNTKTSYKFGVVNDSNSTDNFNIYTFKSERDPRRTKNDRESETYIDCNNQLNILNTERYKQLNVGKMIGVIDIRSDDVDVVNNIETASTSNGVEQYNKEKSEKLKKSMEDDQKKLTETVENIIHYLDDDTSDLRCPTRTLSKKNDGIIETYDFNDQTKNKIKKANENILTVENSNVDNTHHNVDNIFGLTGRSVTLIDLTFEENTADESTNQNVDTGMFTSKLKDTIETSTVNEEKLNKINKSSKNSEKLNNEKNETNAENIILNEDCSFVDQRQTSKKKSHKHKSKKRNKSTDNNKHSEIYKDGNSSKTDSSVSTIDSAIENTNSELAINSGQTSDEQTNNAGMRTKLYKQQKKTDKNELISEPDAMVQRVNETPSNINENCIDNTSEIIENIRNEVLSLVEIINRETYGGVQSNPNTSTGSATPETDVGEKTHYTHDQISIRVQDPNETTESNFPNQNHRSTKDIEKLVPGRRGTNEVNIYLLPKPERK</sequence>
<dbReference type="OrthoDB" id="10532008at2759"/>
<evidence type="ECO:0000313" key="2">
    <source>
        <dbReference type="EnsemblMetazoa" id="XP_003245212.1"/>
    </source>
</evidence>
<dbReference type="Proteomes" id="UP000007819">
    <property type="component" value="Chromosome X"/>
</dbReference>
<feature type="region of interest" description="Disordered" evidence="1">
    <location>
        <begin position="704"/>
        <end position="725"/>
    </location>
</feature>
<keyword evidence="3" id="KW-1185">Reference proteome</keyword>
<dbReference type="KEGG" id="api:100575376"/>
<reference evidence="3" key="1">
    <citation type="submission" date="2010-06" db="EMBL/GenBank/DDBJ databases">
        <authorList>
            <person name="Jiang H."/>
            <person name="Abraham K."/>
            <person name="Ali S."/>
            <person name="Alsbrooks S.L."/>
            <person name="Anim B.N."/>
            <person name="Anosike U.S."/>
            <person name="Attaway T."/>
            <person name="Bandaranaike D.P."/>
            <person name="Battles P.K."/>
            <person name="Bell S.N."/>
            <person name="Bell A.V."/>
            <person name="Beltran B."/>
            <person name="Bickham C."/>
            <person name="Bustamante Y."/>
            <person name="Caleb T."/>
            <person name="Canada A."/>
            <person name="Cardenas V."/>
            <person name="Carter K."/>
            <person name="Chacko J."/>
            <person name="Chandrabose M.N."/>
            <person name="Chavez D."/>
            <person name="Chavez A."/>
            <person name="Chen L."/>
            <person name="Chu H.-S."/>
            <person name="Claassen K.J."/>
            <person name="Cockrell R."/>
            <person name="Collins M."/>
            <person name="Cooper J.A."/>
            <person name="Cree A."/>
            <person name="Curry S.M."/>
            <person name="Da Y."/>
            <person name="Dao M.D."/>
            <person name="Das B."/>
            <person name="Davila M.-L."/>
            <person name="Davy-Carroll L."/>
            <person name="Denson S."/>
            <person name="Dinh H."/>
            <person name="Ebong V.E."/>
            <person name="Edwards J.R."/>
            <person name="Egan A."/>
            <person name="El-Daye J."/>
            <person name="Escobedo L."/>
            <person name="Fernandez S."/>
            <person name="Fernando P.R."/>
            <person name="Flagg N."/>
            <person name="Forbes L.D."/>
            <person name="Fowler R.G."/>
            <person name="Fu Q."/>
            <person name="Gabisi R.A."/>
            <person name="Ganer J."/>
            <person name="Garbino Pronczuk A."/>
            <person name="Garcia R.M."/>
            <person name="Garner T."/>
            <person name="Garrett T.E."/>
            <person name="Gonzalez D.A."/>
            <person name="Hamid H."/>
            <person name="Hawkins E.S."/>
            <person name="Hirani K."/>
            <person name="Hogues M.E."/>
            <person name="Hollins B."/>
            <person name="Hsiao C.-H."/>
            <person name="Jabil R."/>
            <person name="James M.L."/>
            <person name="Jhangiani S.N."/>
            <person name="Johnson B."/>
            <person name="Johnson Q."/>
            <person name="Joshi V."/>
            <person name="Kalu J.B."/>
            <person name="Kam C."/>
            <person name="Kashfia A."/>
            <person name="Keebler J."/>
            <person name="Kisamo H."/>
            <person name="Kovar C.L."/>
            <person name="Lago L.A."/>
            <person name="Lai C.-Y."/>
            <person name="Laidlaw J."/>
            <person name="Lara F."/>
            <person name="Le T.-K."/>
            <person name="Lee S.L."/>
            <person name="Legall F.H."/>
            <person name="Lemon S.J."/>
            <person name="Lewis L.R."/>
            <person name="Li B."/>
            <person name="Liu Y."/>
            <person name="Liu Y.-S."/>
            <person name="Lopez J."/>
            <person name="Lozado R.J."/>
            <person name="Lu J."/>
            <person name="Madu R.C."/>
            <person name="Maheshwari M."/>
            <person name="Maheshwari R."/>
            <person name="Malloy K."/>
            <person name="Martinez E."/>
            <person name="Mathew T."/>
            <person name="Mercado I.C."/>
            <person name="Mercado C."/>
            <person name="Meyer B."/>
            <person name="Montgomery K."/>
            <person name="Morgan M.B."/>
            <person name="Munidasa M."/>
            <person name="Nazareth L.V."/>
            <person name="Nelson J."/>
            <person name="Ng B.M."/>
            <person name="Nguyen N.B."/>
            <person name="Nguyen P.Q."/>
            <person name="Nguyen T."/>
            <person name="Obregon M."/>
            <person name="Okwuonu G.O."/>
            <person name="Onwere C.G."/>
            <person name="Orozco G."/>
            <person name="Parra A."/>
            <person name="Patel S."/>
            <person name="Patil S."/>
            <person name="Perez A."/>
            <person name="Perez Y."/>
            <person name="Pham C."/>
            <person name="Primus E.L."/>
            <person name="Pu L.-L."/>
            <person name="Puazo M."/>
            <person name="Qin X."/>
            <person name="Quiroz J.B."/>
            <person name="Reese J."/>
            <person name="Richards S."/>
            <person name="Rives C.M."/>
            <person name="Robberts R."/>
            <person name="Ruiz S.J."/>
            <person name="Ruiz M.J."/>
            <person name="Santibanez J."/>
            <person name="Schneider B.W."/>
            <person name="Sisson I."/>
            <person name="Smith M."/>
            <person name="Sodergren E."/>
            <person name="Song X.-Z."/>
            <person name="Song B.B."/>
            <person name="Summersgill H."/>
            <person name="Thelus R."/>
            <person name="Thornton R.D."/>
            <person name="Trejos Z.Y."/>
            <person name="Usmani K."/>
            <person name="Vattathil S."/>
            <person name="Villasana D."/>
            <person name="Walker D.L."/>
            <person name="Wang S."/>
            <person name="Wang K."/>
            <person name="White C.S."/>
            <person name="Williams A.C."/>
            <person name="Williamson J."/>
            <person name="Wilson K."/>
            <person name="Woghiren I.O."/>
            <person name="Woodworth J.R."/>
            <person name="Worley K.C."/>
            <person name="Wright R.A."/>
            <person name="Wu W."/>
            <person name="Young L."/>
            <person name="Zhang L."/>
            <person name="Zhang J."/>
            <person name="Zhu Y."/>
            <person name="Muzny D.M."/>
            <person name="Weinstock G."/>
            <person name="Gibbs R.A."/>
        </authorList>
    </citation>
    <scope>NUCLEOTIDE SEQUENCE [LARGE SCALE GENOMIC DNA]</scope>
    <source>
        <strain evidence="3">LSR1</strain>
    </source>
</reference>
<accession>A0A8R1WB82</accession>
<organism evidence="2 3">
    <name type="scientific">Acyrthosiphon pisum</name>
    <name type="common">Pea aphid</name>
    <dbReference type="NCBI Taxonomy" id="7029"/>
    <lineage>
        <taxon>Eukaryota</taxon>
        <taxon>Metazoa</taxon>
        <taxon>Ecdysozoa</taxon>
        <taxon>Arthropoda</taxon>
        <taxon>Hexapoda</taxon>
        <taxon>Insecta</taxon>
        <taxon>Pterygota</taxon>
        <taxon>Neoptera</taxon>
        <taxon>Paraneoptera</taxon>
        <taxon>Hemiptera</taxon>
        <taxon>Sternorrhyncha</taxon>
        <taxon>Aphidomorpha</taxon>
        <taxon>Aphidoidea</taxon>
        <taxon>Aphididae</taxon>
        <taxon>Macrosiphini</taxon>
        <taxon>Acyrthosiphon</taxon>
    </lineage>
</organism>
<evidence type="ECO:0000313" key="3">
    <source>
        <dbReference type="Proteomes" id="UP000007819"/>
    </source>
</evidence>
<feature type="compositionally biased region" description="Basic and acidic residues" evidence="1">
    <location>
        <begin position="551"/>
        <end position="563"/>
    </location>
</feature>
<feature type="compositionally biased region" description="Polar residues" evidence="1">
    <location>
        <begin position="565"/>
        <end position="575"/>
    </location>
</feature>
<dbReference type="GeneID" id="100575376"/>
<feature type="compositionally biased region" description="Basic and acidic residues" evidence="1">
    <location>
        <begin position="505"/>
        <end position="517"/>
    </location>
</feature>